<organism evidence="2 3">
    <name type="scientific">Ambrosia artemisiifolia</name>
    <name type="common">Common ragweed</name>
    <dbReference type="NCBI Taxonomy" id="4212"/>
    <lineage>
        <taxon>Eukaryota</taxon>
        <taxon>Viridiplantae</taxon>
        <taxon>Streptophyta</taxon>
        <taxon>Embryophyta</taxon>
        <taxon>Tracheophyta</taxon>
        <taxon>Spermatophyta</taxon>
        <taxon>Magnoliopsida</taxon>
        <taxon>eudicotyledons</taxon>
        <taxon>Gunneridae</taxon>
        <taxon>Pentapetalae</taxon>
        <taxon>asterids</taxon>
        <taxon>campanulids</taxon>
        <taxon>Asterales</taxon>
        <taxon>Asteraceae</taxon>
        <taxon>Asteroideae</taxon>
        <taxon>Heliantheae alliance</taxon>
        <taxon>Heliantheae</taxon>
        <taxon>Ambrosia</taxon>
    </lineage>
</organism>
<gene>
    <name evidence="2" type="ORF">M8C21_024212</name>
</gene>
<keyword evidence="3" id="KW-1185">Reference proteome</keyword>
<reference evidence="2" key="1">
    <citation type="submission" date="2022-06" db="EMBL/GenBank/DDBJ databases">
        <title>Uncovering the hologenomic basis of an extraordinary plant invasion.</title>
        <authorList>
            <person name="Bieker V.C."/>
            <person name="Martin M.D."/>
            <person name="Gilbert T."/>
            <person name="Hodgins K."/>
            <person name="Battlay P."/>
            <person name="Petersen B."/>
            <person name="Wilson J."/>
        </authorList>
    </citation>
    <scope>NUCLEOTIDE SEQUENCE</scope>
    <source>
        <strain evidence="2">AA19_3_7</strain>
        <tissue evidence="2">Leaf</tissue>
    </source>
</reference>
<keyword evidence="1" id="KW-1133">Transmembrane helix</keyword>
<name>A0AAD5G9V9_AMBAR</name>
<accession>A0AAD5G9V9</accession>
<sequence>MVGSVAWGYVRIMAGTIVGGSLGFYVMHRLELSYKKKNGEIGGMGIHSDHGRDNLRRWSRFLRYAPP</sequence>
<dbReference type="EMBL" id="JAMZMK010010212">
    <property type="protein sequence ID" value="KAI7732493.1"/>
    <property type="molecule type" value="Genomic_DNA"/>
</dbReference>
<evidence type="ECO:0000256" key="1">
    <source>
        <dbReference type="SAM" id="Phobius"/>
    </source>
</evidence>
<evidence type="ECO:0000313" key="3">
    <source>
        <dbReference type="Proteomes" id="UP001206925"/>
    </source>
</evidence>
<evidence type="ECO:0000313" key="2">
    <source>
        <dbReference type="EMBL" id="KAI7732493.1"/>
    </source>
</evidence>
<feature type="transmembrane region" description="Helical" evidence="1">
    <location>
        <begin position="6"/>
        <end position="27"/>
    </location>
</feature>
<dbReference type="AlphaFoldDB" id="A0AAD5G9V9"/>
<protein>
    <submittedName>
        <fullName evidence="2">Uncharacterized protein</fullName>
    </submittedName>
</protein>
<dbReference type="Proteomes" id="UP001206925">
    <property type="component" value="Unassembled WGS sequence"/>
</dbReference>
<keyword evidence="1" id="KW-0472">Membrane</keyword>
<proteinExistence type="predicted"/>
<keyword evidence="1" id="KW-0812">Transmembrane</keyword>
<comment type="caution">
    <text evidence="2">The sequence shown here is derived from an EMBL/GenBank/DDBJ whole genome shotgun (WGS) entry which is preliminary data.</text>
</comment>